<dbReference type="SUPFAM" id="SSF52402">
    <property type="entry name" value="Adenine nucleotide alpha hydrolases-like"/>
    <property type="match status" value="1"/>
</dbReference>
<feature type="domain" description="UspA" evidence="1">
    <location>
        <begin position="219"/>
        <end position="286"/>
    </location>
</feature>
<keyword evidence="3" id="KW-1185">Reference proteome</keyword>
<protein>
    <submittedName>
        <fullName evidence="2">Universal stress protein family protein</fullName>
    </submittedName>
</protein>
<dbReference type="Proteomes" id="UP000198749">
    <property type="component" value="Unassembled WGS sequence"/>
</dbReference>
<dbReference type="Pfam" id="PF00582">
    <property type="entry name" value="Usp"/>
    <property type="match status" value="1"/>
</dbReference>
<name>A0A1H9EXB9_9GAMM</name>
<proteinExistence type="predicted"/>
<dbReference type="Gene3D" id="3.40.50.12370">
    <property type="match status" value="1"/>
</dbReference>
<organism evidence="2 3">
    <name type="scientific">Amphritea atlantica</name>
    <dbReference type="NCBI Taxonomy" id="355243"/>
    <lineage>
        <taxon>Bacteria</taxon>
        <taxon>Pseudomonadati</taxon>
        <taxon>Pseudomonadota</taxon>
        <taxon>Gammaproteobacteria</taxon>
        <taxon>Oceanospirillales</taxon>
        <taxon>Oceanospirillaceae</taxon>
        <taxon>Amphritea</taxon>
    </lineage>
</organism>
<sequence length="287" mass="31712">MRSVKSILMPLSSSGEVQERLLGALSVTAFFGAHLEVLHAQVSPRQFIPVDAVARSMPQKLLNELEAIADKYSNTESSELKAMFIQLCEQRDIIHSDDSVTDKPSAYWRDIYGLRSELVGEWGKVSDLIILPQPRSGKPTATFEAALMRSGKPILLVPRTMTTFSAERLLIAWNGSTEGSRAITQAIPIMQQAKEIIIATSESSAPCKPGTEELIRYLGRHGIKAESKHFDTGRRSTGEAILSMADSINSDLLIMGGFTHRRVHEQIFGGVTQNMVGHARLPVWMMH</sequence>
<dbReference type="InterPro" id="IPR006016">
    <property type="entry name" value="UspA"/>
</dbReference>
<dbReference type="EMBL" id="FOGB01000002">
    <property type="protein sequence ID" value="SEQ30416.1"/>
    <property type="molecule type" value="Genomic_DNA"/>
</dbReference>
<accession>A0A1H9EXB9</accession>
<dbReference type="OrthoDB" id="9804721at2"/>
<dbReference type="RefSeq" id="WP_091355095.1">
    <property type="nucleotide sequence ID" value="NZ_AP025284.1"/>
</dbReference>
<dbReference type="CDD" id="cd00293">
    <property type="entry name" value="USP-like"/>
    <property type="match status" value="1"/>
</dbReference>
<dbReference type="InterPro" id="IPR019748">
    <property type="entry name" value="FERM_central"/>
</dbReference>
<evidence type="ECO:0000313" key="3">
    <source>
        <dbReference type="Proteomes" id="UP000198749"/>
    </source>
</evidence>
<evidence type="ECO:0000259" key="1">
    <source>
        <dbReference type="Pfam" id="PF00582"/>
    </source>
</evidence>
<dbReference type="STRING" id="355243.SAMN03080615_01129"/>
<dbReference type="AlphaFoldDB" id="A0A1H9EXB9"/>
<dbReference type="CDD" id="cd14473">
    <property type="entry name" value="FERM_B-lobe"/>
    <property type="match status" value="1"/>
</dbReference>
<reference evidence="3" key="1">
    <citation type="submission" date="2016-10" db="EMBL/GenBank/DDBJ databases">
        <authorList>
            <person name="Varghese N."/>
            <person name="Submissions S."/>
        </authorList>
    </citation>
    <scope>NUCLEOTIDE SEQUENCE [LARGE SCALE GENOMIC DNA]</scope>
    <source>
        <strain evidence="3">DSM 18887</strain>
    </source>
</reference>
<evidence type="ECO:0000313" key="2">
    <source>
        <dbReference type="EMBL" id="SEQ30416.1"/>
    </source>
</evidence>
<gene>
    <name evidence="2" type="ORF">SAMN03080615_01129</name>
</gene>